<gene>
    <name evidence="6" type="ORF">Sgleb_16580</name>
</gene>
<comment type="caution">
    <text evidence="6">The sequence shown here is derived from an EMBL/GenBank/DDBJ whole genome shotgun (WGS) entry which is preliminary data.</text>
</comment>
<dbReference type="PROSITE" id="PS50977">
    <property type="entry name" value="HTH_TETR_2"/>
    <property type="match status" value="1"/>
</dbReference>
<sequence length="181" mass="19245">MLKAAQDAFAAEGLAVPLDEIARRAGVGAGTVYRHFPTKEALFEAVILSRVQEYVVAARELITAQDPGEALFTFIRRMIHEGGVKKDLADALTGAGIDVTGALSGVTRELDDAIESLLTRAQEAGAVRGDIGIAELMTIITSAFLATRAHVDDIELHQRVVVVILDGLRGGPARTDEISAR</sequence>
<proteinExistence type="predicted"/>
<dbReference type="Pfam" id="PF21597">
    <property type="entry name" value="TetR_C_43"/>
    <property type="match status" value="1"/>
</dbReference>
<dbReference type="GO" id="GO:0000976">
    <property type="term" value="F:transcription cis-regulatory region binding"/>
    <property type="evidence" value="ECO:0007669"/>
    <property type="project" value="TreeGrafter"/>
</dbReference>
<protein>
    <submittedName>
        <fullName evidence="6">Putative transcriptional regulatory protein TetR</fullName>
    </submittedName>
</protein>
<dbReference type="InterPro" id="IPR001647">
    <property type="entry name" value="HTH_TetR"/>
</dbReference>
<name>A0A640STL7_9ACTN</name>
<evidence type="ECO:0000313" key="6">
    <source>
        <dbReference type="EMBL" id="GFE13611.1"/>
    </source>
</evidence>
<dbReference type="Proteomes" id="UP000430079">
    <property type="component" value="Unassembled WGS sequence"/>
</dbReference>
<dbReference type="PANTHER" id="PTHR30055">
    <property type="entry name" value="HTH-TYPE TRANSCRIPTIONAL REGULATOR RUTR"/>
    <property type="match status" value="1"/>
</dbReference>
<dbReference type="Pfam" id="PF00440">
    <property type="entry name" value="TetR_N"/>
    <property type="match status" value="1"/>
</dbReference>
<evidence type="ECO:0000259" key="5">
    <source>
        <dbReference type="PROSITE" id="PS50977"/>
    </source>
</evidence>
<organism evidence="6 7">
    <name type="scientific">Streptomyces glebosus</name>
    <dbReference type="NCBI Taxonomy" id="249580"/>
    <lineage>
        <taxon>Bacteria</taxon>
        <taxon>Bacillati</taxon>
        <taxon>Actinomycetota</taxon>
        <taxon>Actinomycetes</taxon>
        <taxon>Kitasatosporales</taxon>
        <taxon>Streptomycetaceae</taxon>
        <taxon>Streptomyces</taxon>
    </lineage>
</organism>
<dbReference type="InterPro" id="IPR049445">
    <property type="entry name" value="TetR_SbtR-like_C"/>
</dbReference>
<dbReference type="Gene3D" id="1.10.357.10">
    <property type="entry name" value="Tetracycline Repressor, domain 2"/>
    <property type="match status" value="1"/>
</dbReference>
<evidence type="ECO:0000256" key="3">
    <source>
        <dbReference type="ARBA" id="ARBA00023163"/>
    </source>
</evidence>
<feature type="domain" description="HTH tetR-type" evidence="5">
    <location>
        <begin position="1"/>
        <end position="54"/>
    </location>
</feature>
<dbReference type="PANTHER" id="PTHR30055:SF234">
    <property type="entry name" value="HTH-TYPE TRANSCRIPTIONAL REGULATOR BETI"/>
    <property type="match status" value="1"/>
</dbReference>
<evidence type="ECO:0000256" key="4">
    <source>
        <dbReference type="PROSITE-ProRule" id="PRU00335"/>
    </source>
</evidence>
<feature type="DNA-binding region" description="H-T-H motif" evidence="4">
    <location>
        <begin position="17"/>
        <end position="36"/>
    </location>
</feature>
<dbReference type="InterPro" id="IPR050109">
    <property type="entry name" value="HTH-type_TetR-like_transc_reg"/>
</dbReference>
<keyword evidence="2 4" id="KW-0238">DNA-binding</keyword>
<dbReference type="PRINTS" id="PR00455">
    <property type="entry name" value="HTHTETR"/>
</dbReference>
<evidence type="ECO:0000313" key="7">
    <source>
        <dbReference type="Proteomes" id="UP000430079"/>
    </source>
</evidence>
<keyword evidence="1" id="KW-0805">Transcription regulation</keyword>
<dbReference type="GO" id="GO:0003700">
    <property type="term" value="F:DNA-binding transcription factor activity"/>
    <property type="evidence" value="ECO:0007669"/>
    <property type="project" value="TreeGrafter"/>
</dbReference>
<evidence type="ECO:0000256" key="1">
    <source>
        <dbReference type="ARBA" id="ARBA00023015"/>
    </source>
</evidence>
<dbReference type="EMBL" id="BLIO01000001">
    <property type="protein sequence ID" value="GFE13611.1"/>
    <property type="molecule type" value="Genomic_DNA"/>
</dbReference>
<dbReference type="InterPro" id="IPR009057">
    <property type="entry name" value="Homeodomain-like_sf"/>
</dbReference>
<dbReference type="InterPro" id="IPR036271">
    <property type="entry name" value="Tet_transcr_reg_TetR-rel_C_sf"/>
</dbReference>
<keyword evidence="3" id="KW-0804">Transcription</keyword>
<dbReference type="SUPFAM" id="SSF48498">
    <property type="entry name" value="Tetracyclin repressor-like, C-terminal domain"/>
    <property type="match status" value="1"/>
</dbReference>
<reference evidence="6 7" key="1">
    <citation type="submission" date="2019-12" db="EMBL/GenBank/DDBJ databases">
        <title>Whole genome shotgun sequence of Streptomyces hygroscopicus subsp. glebosus NBRC 13786.</title>
        <authorList>
            <person name="Ichikawa N."/>
            <person name="Kimura A."/>
            <person name="Kitahashi Y."/>
            <person name="Komaki H."/>
            <person name="Tamura T."/>
        </authorList>
    </citation>
    <scope>NUCLEOTIDE SEQUENCE [LARGE SCALE GENOMIC DNA]</scope>
    <source>
        <strain evidence="6 7">NBRC 13786</strain>
    </source>
</reference>
<dbReference type="AlphaFoldDB" id="A0A640STL7"/>
<dbReference type="SUPFAM" id="SSF46689">
    <property type="entry name" value="Homeodomain-like"/>
    <property type="match status" value="1"/>
</dbReference>
<evidence type="ECO:0000256" key="2">
    <source>
        <dbReference type="ARBA" id="ARBA00023125"/>
    </source>
</evidence>
<accession>A0A640STL7</accession>
<keyword evidence="7" id="KW-1185">Reference proteome</keyword>